<dbReference type="Proteomes" id="UP000799438">
    <property type="component" value="Unassembled WGS sequence"/>
</dbReference>
<evidence type="ECO:0000256" key="2">
    <source>
        <dbReference type="SAM" id="SignalP"/>
    </source>
</evidence>
<feature type="chain" id="PRO_5025509289" evidence="2">
    <location>
        <begin position="29"/>
        <end position="174"/>
    </location>
</feature>
<evidence type="ECO:0000256" key="1">
    <source>
        <dbReference type="SAM" id="MobiDB-lite"/>
    </source>
</evidence>
<name>A0A6A6B5L2_9PEZI</name>
<protein>
    <submittedName>
        <fullName evidence="3">Uncharacterized protein</fullName>
    </submittedName>
</protein>
<keyword evidence="4" id="KW-1185">Reference proteome</keyword>
<reference evidence="3" key="1">
    <citation type="journal article" date="2020" name="Stud. Mycol.">
        <title>101 Dothideomycetes genomes: a test case for predicting lifestyles and emergence of pathogens.</title>
        <authorList>
            <person name="Haridas S."/>
            <person name="Albert R."/>
            <person name="Binder M."/>
            <person name="Bloem J."/>
            <person name="Labutti K."/>
            <person name="Salamov A."/>
            <person name="Andreopoulos B."/>
            <person name="Baker S."/>
            <person name="Barry K."/>
            <person name="Bills G."/>
            <person name="Bluhm B."/>
            <person name="Cannon C."/>
            <person name="Castanera R."/>
            <person name="Culley D."/>
            <person name="Daum C."/>
            <person name="Ezra D."/>
            <person name="Gonzalez J."/>
            <person name="Henrissat B."/>
            <person name="Kuo A."/>
            <person name="Liang C."/>
            <person name="Lipzen A."/>
            <person name="Lutzoni F."/>
            <person name="Magnuson J."/>
            <person name="Mondo S."/>
            <person name="Nolan M."/>
            <person name="Ohm R."/>
            <person name="Pangilinan J."/>
            <person name="Park H.-J."/>
            <person name="Ramirez L."/>
            <person name="Alfaro M."/>
            <person name="Sun H."/>
            <person name="Tritt A."/>
            <person name="Yoshinaga Y."/>
            <person name="Zwiers L.-H."/>
            <person name="Turgeon B."/>
            <person name="Goodwin S."/>
            <person name="Spatafora J."/>
            <person name="Crous P."/>
            <person name="Grigoriev I."/>
        </authorList>
    </citation>
    <scope>NUCLEOTIDE SEQUENCE</scope>
    <source>
        <strain evidence="3">CBS 121167</strain>
    </source>
</reference>
<dbReference type="EMBL" id="ML995495">
    <property type="protein sequence ID" value="KAF2138713.1"/>
    <property type="molecule type" value="Genomic_DNA"/>
</dbReference>
<proteinExistence type="predicted"/>
<dbReference type="GeneID" id="54303894"/>
<evidence type="ECO:0000313" key="3">
    <source>
        <dbReference type="EMBL" id="KAF2138713.1"/>
    </source>
</evidence>
<sequence>MDESKRWAGRTVALLAWICAVSPRPAYAAAVPAWKSVAEATNASGREHMARAGVSARRRRSAAASTPDLPRRDSLPLQDQNEAATGFAPLHLRHLLQYANAPSLRLHCFTSPRIEGSEACGRLLLAHQHRLAKPRKPLAWGRMDSLIAPALTYAYGAPPSSTVSPFSTPAKKPK</sequence>
<dbReference type="AlphaFoldDB" id="A0A6A6B5L2"/>
<gene>
    <name evidence="3" type="ORF">K452DRAFT_360951</name>
</gene>
<evidence type="ECO:0000313" key="4">
    <source>
        <dbReference type="Proteomes" id="UP000799438"/>
    </source>
</evidence>
<feature type="signal peptide" evidence="2">
    <location>
        <begin position="1"/>
        <end position="28"/>
    </location>
</feature>
<accession>A0A6A6B5L2</accession>
<dbReference type="RefSeq" id="XP_033394426.1">
    <property type="nucleotide sequence ID" value="XM_033546388.1"/>
</dbReference>
<keyword evidence="2" id="KW-0732">Signal</keyword>
<feature type="region of interest" description="Disordered" evidence="1">
    <location>
        <begin position="48"/>
        <end position="76"/>
    </location>
</feature>
<organism evidence="3 4">
    <name type="scientific">Aplosporella prunicola CBS 121167</name>
    <dbReference type="NCBI Taxonomy" id="1176127"/>
    <lineage>
        <taxon>Eukaryota</taxon>
        <taxon>Fungi</taxon>
        <taxon>Dikarya</taxon>
        <taxon>Ascomycota</taxon>
        <taxon>Pezizomycotina</taxon>
        <taxon>Dothideomycetes</taxon>
        <taxon>Dothideomycetes incertae sedis</taxon>
        <taxon>Botryosphaeriales</taxon>
        <taxon>Aplosporellaceae</taxon>
        <taxon>Aplosporella</taxon>
    </lineage>
</organism>